<keyword evidence="2" id="KW-1185">Reference proteome</keyword>
<dbReference type="Proteomes" id="UP001143910">
    <property type="component" value="Unassembled WGS sequence"/>
</dbReference>
<dbReference type="EMBL" id="JANJQO010001257">
    <property type="protein sequence ID" value="KAJ2971848.1"/>
    <property type="molecule type" value="Genomic_DNA"/>
</dbReference>
<accession>A0ACC1MYM5</accession>
<sequence length="631" mass="70425">MDSLNLMAPATHFELAVLATLLVGIISFFAAIYSVSLRVKWARWEEYQTSSLLGPLRKLQPFLSLATPRNSIKVQFCLAVCILCMAGERLLSFAIPRQAGIVAERLSTGEIPYMELMTYMFLCLLHDESGFGLVVSWARIPIRQHFSRQIITAGFNHVMSLSAEYHADMNAAEVMKTIEQGGALTDAFEGLLLDILPTLADICVALVVFYVKFNWTVSAYMIGVTALFVVFESLTASCNTLQRRMAAQLQRKESSTMQEVLQSWQTVAAFDTFAYEQNRFNNVLDARLHSQGEYERRNALVRSFRQGLVPISFFLLSCLVTRDICLKQLSPADFAFLTQYWEYLIWPIKLLSHSYRRTLGNIIDAEQFLHLLKYGPKMDDKENAVHLVRGNYVVAFKRVCFSYDGSKHVLRDIDILVRPGETVAIVGASGSGKSSLMKLLMRLYKPNSGNITIGGHDIGDVTLSSLRDFIAVVPQTPQLFNASVMDNVRYARLTASDEEVFAACRAAAIHDEIVSLQNGYRTIVGENGARLSGGEMQRLAIARAFLKDSAILILDEATSCIDTNAESKVCAAISSLGSKRTKFMIAHRLHTAIGADQILVLSGGKIVERGTHWQLMELEGEYKSLWQKMPS</sequence>
<protein>
    <submittedName>
        <fullName evidence="1">Uncharacterized protein</fullName>
    </submittedName>
</protein>
<evidence type="ECO:0000313" key="1">
    <source>
        <dbReference type="EMBL" id="KAJ2971848.1"/>
    </source>
</evidence>
<name>A0ACC1MYM5_9HYPO</name>
<comment type="caution">
    <text evidence="1">The sequence shown here is derived from an EMBL/GenBank/DDBJ whole genome shotgun (WGS) entry which is preliminary data.</text>
</comment>
<proteinExistence type="predicted"/>
<evidence type="ECO:0000313" key="2">
    <source>
        <dbReference type="Proteomes" id="UP001143910"/>
    </source>
</evidence>
<gene>
    <name evidence="1" type="ORF">NQ176_g7493</name>
</gene>
<reference evidence="1" key="1">
    <citation type="submission" date="2022-08" db="EMBL/GenBank/DDBJ databases">
        <title>Genome Sequence of Lecanicillium fungicola.</title>
        <authorList>
            <person name="Buettner E."/>
        </authorList>
    </citation>
    <scope>NUCLEOTIDE SEQUENCE</scope>
    <source>
        <strain evidence="1">Babe33</strain>
    </source>
</reference>
<organism evidence="1 2">
    <name type="scientific">Zarea fungicola</name>
    <dbReference type="NCBI Taxonomy" id="93591"/>
    <lineage>
        <taxon>Eukaryota</taxon>
        <taxon>Fungi</taxon>
        <taxon>Dikarya</taxon>
        <taxon>Ascomycota</taxon>
        <taxon>Pezizomycotina</taxon>
        <taxon>Sordariomycetes</taxon>
        <taxon>Hypocreomycetidae</taxon>
        <taxon>Hypocreales</taxon>
        <taxon>Cordycipitaceae</taxon>
        <taxon>Zarea</taxon>
    </lineage>
</organism>